<protein>
    <submittedName>
        <fullName evidence="2">Phosphotransferase</fullName>
    </submittedName>
</protein>
<organism evidence="2 3">
    <name type="scientific">Sanguibacter biliveldensis</name>
    <dbReference type="NCBI Taxonomy" id="3030830"/>
    <lineage>
        <taxon>Bacteria</taxon>
        <taxon>Bacillati</taxon>
        <taxon>Actinomycetota</taxon>
        <taxon>Actinomycetes</taxon>
        <taxon>Micrococcales</taxon>
        <taxon>Sanguibacteraceae</taxon>
        <taxon>Sanguibacter</taxon>
    </lineage>
</organism>
<dbReference type="AlphaFoldDB" id="A0AAF0Z492"/>
<dbReference type="Proteomes" id="UP001304340">
    <property type="component" value="Chromosome"/>
</dbReference>
<sequence length="272" mass="28719">MDEQDVARLVREASRSFGLDPERLVPLGGATGRVLGVDDVVLRLSWPQVLDHEHLASSAAAAVVPVPELVDRYDSPSGDGAAALIRRAPGTDAAALDGMSLDRARRRGAACGRAQAAISTVRPPAGLARVRGDDDHPRSEEDVLLHLDLHPLNIVLGDDDEVTAVIDWTNAAAGPAALDRARTASIFHLDPHAVPLLGDPTWRAFLEGWTESAQLDLVPARATAWACRYMLDDVGDRYDEDGLAPVRAALAEAELATTPGPAPASPPSAARA</sequence>
<feature type="domain" description="Aminoglycoside phosphotransferase" evidence="1">
    <location>
        <begin position="137"/>
        <end position="211"/>
    </location>
</feature>
<gene>
    <name evidence="2" type="ORF">SANBI_000762</name>
</gene>
<dbReference type="SUPFAM" id="SSF56112">
    <property type="entry name" value="Protein kinase-like (PK-like)"/>
    <property type="match status" value="1"/>
</dbReference>
<evidence type="ECO:0000313" key="3">
    <source>
        <dbReference type="Proteomes" id="UP001304340"/>
    </source>
</evidence>
<accession>A0AAF0Z492</accession>
<dbReference type="InterPro" id="IPR011009">
    <property type="entry name" value="Kinase-like_dom_sf"/>
</dbReference>
<dbReference type="Pfam" id="PF01636">
    <property type="entry name" value="APH"/>
    <property type="match status" value="2"/>
</dbReference>
<evidence type="ECO:0000259" key="1">
    <source>
        <dbReference type="Pfam" id="PF01636"/>
    </source>
</evidence>
<feature type="domain" description="Aminoglycoside phosphotransferase" evidence="1">
    <location>
        <begin position="59"/>
        <end position="125"/>
    </location>
</feature>
<name>A0AAF0Z492_9MICO</name>
<evidence type="ECO:0000313" key="2">
    <source>
        <dbReference type="EMBL" id="WPF83110.1"/>
    </source>
</evidence>
<dbReference type="Gene3D" id="3.90.1200.10">
    <property type="match status" value="1"/>
</dbReference>
<proteinExistence type="predicted"/>
<keyword evidence="3" id="KW-1185">Reference proteome</keyword>
<dbReference type="RefSeq" id="WP_319159070.1">
    <property type="nucleotide sequence ID" value="NZ_CP138359.1"/>
</dbReference>
<dbReference type="KEGG" id="sbil:SANBI_000762"/>
<dbReference type="EMBL" id="CP138359">
    <property type="protein sequence ID" value="WPF83110.1"/>
    <property type="molecule type" value="Genomic_DNA"/>
</dbReference>
<reference evidence="3" key="1">
    <citation type="submission" date="2023-11" db="EMBL/GenBank/DDBJ databases">
        <authorList>
            <person name="Helweg L.P."/>
            <person name="Kiel A."/>
            <person name="Hitz F."/>
            <person name="Ruckert-Reed C."/>
            <person name="Busche T."/>
            <person name="Kaltschmidt B."/>
            <person name="Kaltschmidt C."/>
        </authorList>
    </citation>
    <scope>NUCLEOTIDE SEQUENCE [LARGE SCALE GENOMIC DNA]</scope>
    <source>
        <strain evidence="3">4.1</strain>
    </source>
</reference>
<dbReference type="InterPro" id="IPR002575">
    <property type="entry name" value="Aminoglycoside_PTrfase"/>
</dbReference>